<name>A0A9D7XS46_9BACT</name>
<proteinExistence type="predicted"/>
<evidence type="ECO:0000313" key="2">
    <source>
        <dbReference type="Proteomes" id="UP000808337"/>
    </source>
</evidence>
<accession>A0A9D7XS46</accession>
<dbReference type="AlphaFoldDB" id="A0A9D7XS46"/>
<organism evidence="1 2">
    <name type="scientific">Candidatus Opimibacter skivensis</name>
    <dbReference type="NCBI Taxonomy" id="2982028"/>
    <lineage>
        <taxon>Bacteria</taxon>
        <taxon>Pseudomonadati</taxon>
        <taxon>Bacteroidota</taxon>
        <taxon>Saprospiria</taxon>
        <taxon>Saprospirales</taxon>
        <taxon>Saprospiraceae</taxon>
        <taxon>Candidatus Opimibacter</taxon>
    </lineage>
</organism>
<comment type="caution">
    <text evidence="1">The sequence shown here is derived from an EMBL/GenBank/DDBJ whole genome shotgun (WGS) entry which is preliminary data.</text>
</comment>
<reference evidence="1 2" key="1">
    <citation type="submission" date="2020-10" db="EMBL/GenBank/DDBJ databases">
        <title>Connecting structure to function with the recovery of over 1000 high-quality activated sludge metagenome-assembled genomes encoding full-length rRNA genes using long-read sequencing.</title>
        <authorList>
            <person name="Singleton C.M."/>
            <person name="Petriglieri F."/>
            <person name="Kristensen J.M."/>
            <person name="Kirkegaard R.H."/>
            <person name="Michaelsen T.Y."/>
            <person name="Andersen M.H."/>
            <person name="Karst S.M."/>
            <person name="Dueholm M.S."/>
            <person name="Nielsen P.H."/>
            <person name="Albertsen M."/>
        </authorList>
    </citation>
    <scope>NUCLEOTIDE SEQUENCE [LARGE SCALE GENOMIC DNA]</scope>
    <source>
        <strain evidence="1">Ribe_18-Q3-R11-54_MAXAC.273</strain>
    </source>
</reference>
<sequence length="81" mass="9709">MMTESELDQKFIAYAKKYPFDTCVFHHELNRILAFPIYLKQVVSLYIDIAEEDPEIDHINSFRLEKQTENAWAIFYSYTPK</sequence>
<protein>
    <submittedName>
        <fullName evidence="1">Uncharacterized protein</fullName>
    </submittedName>
</protein>
<dbReference type="Proteomes" id="UP000808337">
    <property type="component" value="Unassembled WGS sequence"/>
</dbReference>
<dbReference type="EMBL" id="JADKGY010000001">
    <property type="protein sequence ID" value="MBK9982093.1"/>
    <property type="molecule type" value="Genomic_DNA"/>
</dbReference>
<gene>
    <name evidence="1" type="ORF">IPP15_06645</name>
</gene>
<evidence type="ECO:0000313" key="1">
    <source>
        <dbReference type="EMBL" id="MBK9982093.1"/>
    </source>
</evidence>